<keyword evidence="3" id="KW-1185">Reference proteome</keyword>
<accession>A0A9P6FAI1</accession>
<feature type="compositionally biased region" description="Basic and acidic residues" evidence="1">
    <location>
        <begin position="183"/>
        <end position="198"/>
    </location>
</feature>
<dbReference type="GO" id="GO:0046872">
    <property type="term" value="F:metal ion binding"/>
    <property type="evidence" value="ECO:0007669"/>
    <property type="project" value="UniProtKB-KW"/>
</dbReference>
<comment type="caution">
    <text evidence="2">The sequence shown here is derived from an EMBL/GenBank/DDBJ whole genome shotgun (WGS) entry which is preliminary data.</text>
</comment>
<dbReference type="EMBL" id="JAAAXW010000066">
    <property type="protein sequence ID" value="KAF9545748.1"/>
    <property type="molecule type" value="Genomic_DNA"/>
</dbReference>
<organism evidence="2 3">
    <name type="scientific">Mortierella hygrophila</name>
    <dbReference type="NCBI Taxonomy" id="979708"/>
    <lineage>
        <taxon>Eukaryota</taxon>
        <taxon>Fungi</taxon>
        <taxon>Fungi incertae sedis</taxon>
        <taxon>Mucoromycota</taxon>
        <taxon>Mortierellomycotina</taxon>
        <taxon>Mortierellomycetes</taxon>
        <taxon>Mortierellales</taxon>
        <taxon>Mortierellaceae</taxon>
        <taxon>Mortierella</taxon>
    </lineage>
</organism>
<dbReference type="SUPFAM" id="SSF81631">
    <property type="entry name" value="PAP/OAS1 substrate-binding domain"/>
    <property type="match status" value="1"/>
</dbReference>
<name>A0A9P6FAI1_9FUNG</name>
<protein>
    <submittedName>
        <fullName evidence="2">Zinc finger, CCHC domain-containing protein</fullName>
    </submittedName>
</protein>
<dbReference type="PANTHER" id="PTHR12271">
    <property type="entry name" value="POLY A POLYMERASE CID PAP -RELATED"/>
    <property type="match status" value="1"/>
</dbReference>
<sequence>MLDPDSIGLDTAIHDRSFCRLLPTCPRDRPDSHEHLGNYIKSLKDGCFTIYPYVLDFCEFDCDNNSYNSWFNSDEGNSFYGDDYVILGLRGNYRENRGSGGTYDVLPNNFRVATKFTAEHNSRKRRKIEQKEADVIAAWESTGRQEEVRRLKQKEDELERLRREKEQAERDAEVAKYTRQSRRNNDITQERHQDARKMAAERRRINELVTQYIDKLQASLTASRAREDQVLSLRTRLEKELRILCHPNIKVSRFGSFVSGLCSKKSNADMAFLDVGAHGLTIEDLAATLRQIQFHNFAIRQIAQKHGILSGSTGYLSSYALAVMLIVFLQHETEPAILPKLKGKGNCHSRRPDYSFDKDWDSYQGFGLQNTKSAGELLIDFLKYFGHTFNYDTQEVNSRSGAVALRSINSISPPTSDRTRILQETATPAISRTSKCASSKSCSVLFLGDIDTAFRR</sequence>
<dbReference type="CDD" id="cd22249">
    <property type="entry name" value="UDM1_RNF168_RNF169-like"/>
    <property type="match status" value="1"/>
</dbReference>
<gene>
    <name evidence="2" type="primary">PAPD4_3</name>
    <name evidence="2" type="ORF">EC957_010496</name>
</gene>
<dbReference type="GO" id="GO:0016779">
    <property type="term" value="F:nucleotidyltransferase activity"/>
    <property type="evidence" value="ECO:0007669"/>
    <property type="project" value="TreeGrafter"/>
</dbReference>
<evidence type="ECO:0000256" key="1">
    <source>
        <dbReference type="SAM" id="MobiDB-lite"/>
    </source>
</evidence>
<dbReference type="AlphaFoldDB" id="A0A9P6FAI1"/>
<feature type="compositionally biased region" description="Basic and acidic residues" evidence="1">
    <location>
        <begin position="162"/>
        <end position="176"/>
    </location>
</feature>
<reference evidence="2" key="1">
    <citation type="journal article" date="2020" name="Fungal Divers.">
        <title>Resolving the Mortierellaceae phylogeny through synthesis of multi-gene phylogenetics and phylogenomics.</title>
        <authorList>
            <person name="Vandepol N."/>
            <person name="Liber J."/>
            <person name="Desiro A."/>
            <person name="Na H."/>
            <person name="Kennedy M."/>
            <person name="Barry K."/>
            <person name="Grigoriev I.V."/>
            <person name="Miller A.N."/>
            <person name="O'Donnell K."/>
            <person name="Stajich J.E."/>
            <person name="Bonito G."/>
        </authorList>
    </citation>
    <scope>NUCLEOTIDE SEQUENCE</scope>
    <source>
        <strain evidence="2">NRRL 2591</strain>
    </source>
</reference>
<dbReference type="GO" id="GO:0031123">
    <property type="term" value="P:RNA 3'-end processing"/>
    <property type="evidence" value="ECO:0007669"/>
    <property type="project" value="TreeGrafter"/>
</dbReference>
<dbReference type="Proteomes" id="UP000723463">
    <property type="component" value="Unassembled WGS sequence"/>
</dbReference>
<dbReference type="Gene3D" id="1.10.1410.10">
    <property type="match status" value="1"/>
</dbReference>
<feature type="region of interest" description="Disordered" evidence="1">
    <location>
        <begin position="162"/>
        <end position="198"/>
    </location>
</feature>
<evidence type="ECO:0000313" key="3">
    <source>
        <dbReference type="Proteomes" id="UP000723463"/>
    </source>
</evidence>
<evidence type="ECO:0000313" key="2">
    <source>
        <dbReference type="EMBL" id="KAF9545748.1"/>
    </source>
</evidence>
<proteinExistence type="predicted"/>
<dbReference type="PANTHER" id="PTHR12271:SF40">
    <property type="entry name" value="POLY(A) RNA POLYMERASE GLD2"/>
    <property type="match status" value="1"/>
</dbReference>